<accession>A0A917RW70</accession>
<organism evidence="2 3">
    <name type="scientific">Nocardia jinanensis</name>
    <dbReference type="NCBI Taxonomy" id="382504"/>
    <lineage>
        <taxon>Bacteria</taxon>
        <taxon>Bacillati</taxon>
        <taxon>Actinomycetota</taxon>
        <taxon>Actinomycetes</taxon>
        <taxon>Mycobacteriales</taxon>
        <taxon>Nocardiaceae</taxon>
        <taxon>Nocardia</taxon>
    </lineage>
</organism>
<feature type="region of interest" description="Disordered" evidence="1">
    <location>
        <begin position="1"/>
        <end position="39"/>
    </location>
</feature>
<sequence>MSLAEQPADDTLGRAPERDAAQAADQPTRDTETGSHQNVLVFQTGRDSAGDTSGHCCSEWPADGEPGYAHGAYRDIGAVLAEEVPYPVQEGHGLTCRWW</sequence>
<gene>
    <name evidence="2" type="ORF">GCM10011588_64040</name>
</gene>
<comment type="caution">
    <text evidence="2">The sequence shown here is derived from an EMBL/GenBank/DDBJ whole genome shotgun (WGS) entry which is preliminary data.</text>
</comment>
<name>A0A917RW70_9NOCA</name>
<proteinExistence type="predicted"/>
<protein>
    <submittedName>
        <fullName evidence="2">Uncharacterized protein</fullName>
    </submittedName>
</protein>
<reference evidence="2" key="2">
    <citation type="submission" date="2020-09" db="EMBL/GenBank/DDBJ databases">
        <authorList>
            <person name="Sun Q."/>
            <person name="Zhou Y."/>
        </authorList>
    </citation>
    <scope>NUCLEOTIDE SEQUENCE</scope>
    <source>
        <strain evidence="2">CGMCC 4.3508</strain>
    </source>
</reference>
<dbReference type="AlphaFoldDB" id="A0A917RW70"/>
<evidence type="ECO:0000313" key="3">
    <source>
        <dbReference type="Proteomes" id="UP000638263"/>
    </source>
</evidence>
<feature type="compositionally biased region" description="Basic and acidic residues" evidence="1">
    <location>
        <begin position="11"/>
        <end position="20"/>
    </location>
</feature>
<dbReference type="Proteomes" id="UP000638263">
    <property type="component" value="Unassembled WGS sequence"/>
</dbReference>
<reference evidence="2" key="1">
    <citation type="journal article" date="2014" name="Int. J. Syst. Evol. Microbiol.">
        <title>Complete genome sequence of Corynebacterium casei LMG S-19264T (=DSM 44701T), isolated from a smear-ripened cheese.</title>
        <authorList>
            <consortium name="US DOE Joint Genome Institute (JGI-PGF)"/>
            <person name="Walter F."/>
            <person name="Albersmeier A."/>
            <person name="Kalinowski J."/>
            <person name="Ruckert C."/>
        </authorList>
    </citation>
    <scope>NUCLEOTIDE SEQUENCE</scope>
    <source>
        <strain evidence="2">CGMCC 4.3508</strain>
    </source>
</reference>
<dbReference type="EMBL" id="BMMH01000026">
    <property type="protein sequence ID" value="GGL40487.1"/>
    <property type="molecule type" value="Genomic_DNA"/>
</dbReference>
<evidence type="ECO:0000313" key="2">
    <source>
        <dbReference type="EMBL" id="GGL40487.1"/>
    </source>
</evidence>
<evidence type="ECO:0000256" key="1">
    <source>
        <dbReference type="SAM" id="MobiDB-lite"/>
    </source>
</evidence>
<keyword evidence="3" id="KW-1185">Reference proteome</keyword>